<feature type="non-terminal residue" evidence="1">
    <location>
        <position position="86"/>
    </location>
</feature>
<reference evidence="1" key="1">
    <citation type="journal article" date="2023" name="IScience">
        <title>Live-bearing cockroach genome reveals convergent evolutionary mechanisms linked to viviparity in insects and beyond.</title>
        <authorList>
            <person name="Fouks B."/>
            <person name="Harrison M.C."/>
            <person name="Mikhailova A.A."/>
            <person name="Marchal E."/>
            <person name="English S."/>
            <person name="Carruthers M."/>
            <person name="Jennings E.C."/>
            <person name="Chiamaka E.L."/>
            <person name="Frigard R.A."/>
            <person name="Pippel M."/>
            <person name="Attardo G.M."/>
            <person name="Benoit J.B."/>
            <person name="Bornberg-Bauer E."/>
            <person name="Tobe S.S."/>
        </authorList>
    </citation>
    <scope>NUCLEOTIDE SEQUENCE</scope>
    <source>
        <strain evidence="1">Stay&amp;Tobe</strain>
    </source>
</reference>
<accession>A0AAD7ZLK7</accession>
<evidence type="ECO:0000313" key="1">
    <source>
        <dbReference type="EMBL" id="KAJ9582622.1"/>
    </source>
</evidence>
<name>A0AAD7ZLK7_DIPPU</name>
<evidence type="ECO:0000313" key="2">
    <source>
        <dbReference type="Proteomes" id="UP001233999"/>
    </source>
</evidence>
<feature type="non-terminal residue" evidence="1">
    <location>
        <position position="1"/>
    </location>
</feature>
<protein>
    <submittedName>
        <fullName evidence="1">Uncharacterized protein</fullName>
    </submittedName>
</protein>
<dbReference type="AlphaFoldDB" id="A0AAD7ZLK7"/>
<proteinExistence type="predicted"/>
<keyword evidence="2" id="KW-1185">Reference proteome</keyword>
<dbReference type="Proteomes" id="UP001233999">
    <property type="component" value="Unassembled WGS sequence"/>
</dbReference>
<sequence length="86" mass="9691">NKIISSFQNVALDGVSKNWICAEMILALLQRFLETAPTNPTSREDIFQMVLYIPAKVSNTYDCMTEHEIQTSLLSNCSIIVLTCHI</sequence>
<dbReference type="EMBL" id="JASPKZ010007783">
    <property type="protein sequence ID" value="KAJ9582622.1"/>
    <property type="molecule type" value="Genomic_DNA"/>
</dbReference>
<organism evidence="1 2">
    <name type="scientific">Diploptera punctata</name>
    <name type="common">Pacific beetle cockroach</name>
    <dbReference type="NCBI Taxonomy" id="6984"/>
    <lineage>
        <taxon>Eukaryota</taxon>
        <taxon>Metazoa</taxon>
        <taxon>Ecdysozoa</taxon>
        <taxon>Arthropoda</taxon>
        <taxon>Hexapoda</taxon>
        <taxon>Insecta</taxon>
        <taxon>Pterygota</taxon>
        <taxon>Neoptera</taxon>
        <taxon>Polyneoptera</taxon>
        <taxon>Dictyoptera</taxon>
        <taxon>Blattodea</taxon>
        <taxon>Blaberoidea</taxon>
        <taxon>Blaberidae</taxon>
        <taxon>Diplopterinae</taxon>
        <taxon>Diploptera</taxon>
    </lineage>
</organism>
<comment type="caution">
    <text evidence="1">The sequence shown here is derived from an EMBL/GenBank/DDBJ whole genome shotgun (WGS) entry which is preliminary data.</text>
</comment>
<reference evidence="1" key="2">
    <citation type="submission" date="2023-05" db="EMBL/GenBank/DDBJ databases">
        <authorList>
            <person name="Fouks B."/>
        </authorList>
    </citation>
    <scope>NUCLEOTIDE SEQUENCE</scope>
    <source>
        <strain evidence="1">Stay&amp;Tobe</strain>
        <tissue evidence="1">Testes</tissue>
    </source>
</reference>
<gene>
    <name evidence="1" type="ORF">L9F63_023028</name>
</gene>